<comment type="similarity">
    <text evidence="1">Belongs to the transferase hexapeptide repeat family.</text>
</comment>
<dbReference type="Pfam" id="PF00132">
    <property type="entry name" value="Hexapep"/>
    <property type="match status" value="2"/>
</dbReference>
<dbReference type="InterPro" id="IPR001451">
    <property type="entry name" value="Hexapep"/>
</dbReference>
<dbReference type="SUPFAM" id="SSF51161">
    <property type="entry name" value="Trimeric LpxA-like enzymes"/>
    <property type="match status" value="1"/>
</dbReference>
<organism evidence="2 3">
    <name type="scientific">Bizionia sediminis</name>
    <dbReference type="NCBI Taxonomy" id="1737064"/>
    <lineage>
        <taxon>Bacteria</taxon>
        <taxon>Pseudomonadati</taxon>
        <taxon>Bacteroidota</taxon>
        <taxon>Flavobacteriia</taxon>
        <taxon>Flavobacteriales</taxon>
        <taxon>Flavobacteriaceae</taxon>
        <taxon>Bizionia</taxon>
    </lineage>
</organism>
<dbReference type="Gene3D" id="2.160.10.10">
    <property type="entry name" value="Hexapeptide repeat proteins"/>
    <property type="match status" value="1"/>
</dbReference>
<dbReference type="InterPro" id="IPR050179">
    <property type="entry name" value="Trans_hexapeptide_repeat"/>
</dbReference>
<proteinExistence type="inferred from homology"/>
<name>A0ABW5KTP6_9FLAO</name>
<evidence type="ECO:0000313" key="3">
    <source>
        <dbReference type="Proteomes" id="UP001597472"/>
    </source>
</evidence>
<dbReference type="PANTHER" id="PTHR43300">
    <property type="entry name" value="ACETYLTRANSFERASE"/>
    <property type="match status" value="1"/>
</dbReference>
<evidence type="ECO:0000256" key="1">
    <source>
        <dbReference type="ARBA" id="ARBA00007274"/>
    </source>
</evidence>
<gene>
    <name evidence="2" type="ORF">ACFSQP_10980</name>
</gene>
<dbReference type="PANTHER" id="PTHR43300:SF7">
    <property type="entry name" value="UDP-N-ACETYLBACILLOSAMINE N-ACETYLTRANSFERASE"/>
    <property type="match status" value="1"/>
</dbReference>
<dbReference type="InterPro" id="IPR011004">
    <property type="entry name" value="Trimer_LpxA-like_sf"/>
</dbReference>
<evidence type="ECO:0000313" key="2">
    <source>
        <dbReference type="EMBL" id="MFD2552341.1"/>
    </source>
</evidence>
<comment type="caution">
    <text evidence="2">The sequence shown here is derived from an EMBL/GenBank/DDBJ whole genome shotgun (WGS) entry which is preliminary data.</text>
</comment>
<protein>
    <recommendedName>
        <fullName evidence="4">UDP-3-O-(3-hydroxymyristoyl)glucosamine N-acyltransferase</fullName>
    </recommendedName>
</protein>
<sequence>MRIESKQIRDILEDLKISYNWPNYRETSYEIASLFEPINNGFYFYIGSLNFNFELADSLILVSSNTVVNSKKNDFIYLNHKNPQEIFYKILSYLHKRTSNGHVSKTSVISKTAFLDASVQVDDFCVIEDRVVLEKGVIIGSHCRIHANTVVKENSIVESGSVIGAQGVAWVWDDSQKTKIVQPQLGGVLINKNCFIGAGAIIVRGSLNENTVIGENTLLAPGVRLGHGTKVGSFVHFANNVVTGGNVEIGDYSFIGSSATLLPKVKVHEKTIVGAGSLVVKNTAKSGLTLVGLPAKETTTKEAPKGMPKPKD</sequence>
<dbReference type="Proteomes" id="UP001597472">
    <property type="component" value="Unassembled WGS sequence"/>
</dbReference>
<keyword evidence="3" id="KW-1185">Reference proteome</keyword>
<dbReference type="RefSeq" id="WP_376894364.1">
    <property type="nucleotide sequence ID" value="NZ_JBHULS010000005.1"/>
</dbReference>
<reference evidence="3" key="1">
    <citation type="journal article" date="2019" name="Int. J. Syst. Evol. Microbiol.">
        <title>The Global Catalogue of Microorganisms (GCM) 10K type strain sequencing project: providing services to taxonomists for standard genome sequencing and annotation.</title>
        <authorList>
            <consortium name="The Broad Institute Genomics Platform"/>
            <consortium name="The Broad Institute Genome Sequencing Center for Infectious Disease"/>
            <person name="Wu L."/>
            <person name="Ma J."/>
        </authorList>
    </citation>
    <scope>NUCLEOTIDE SEQUENCE [LARGE SCALE GENOMIC DNA]</scope>
    <source>
        <strain evidence="3">KCTC 42587</strain>
    </source>
</reference>
<dbReference type="EMBL" id="JBHULS010000005">
    <property type="protein sequence ID" value="MFD2552341.1"/>
    <property type="molecule type" value="Genomic_DNA"/>
</dbReference>
<accession>A0ABW5KTP6</accession>
<evidence type="ECO:0008006" key="4">
    <source>
        <dbReference type="Google" id="ProtNLM"/>
    </source>
</evidence>